<dbReference type="Gene3D" id="3.30.565.10">
    <property type="entry name" value="Histidine kinase-like ATPase, C-terminal domain"/>
    <property type="match status" value="1"/>
</dbReference>
<protein>
    <recommendedName>
        <fullName evidence="3">histidine kinase</fullName>
        <ecNumber evidence="3">2.7.13.3</ecNumber>
    </recommendedName>
</protein>
<feature type="domain" description="Histidine kinase" evidence="13">
    <location>
        <begin position="322"/>
        <end position="541"/>
    </location>
</feature>
<dbReference type="CDD" id="cd06225">
    <property type="entry name" value="HAMP"/>
    <property type="match status" value="1"/>
</dbReference>
<dbReference type="Pfam" id="PF02518">
    <property type="entry name" value="HATPase_c"/>
    <property type="match status" value="1"/>
</dbReference>
<keyword evidence="5" id="KW-0808">Transferase</keyword>
<dbReference type="InterPro" id="IPR004358">
    <property type="entry name" value="Sig_transdc_His_kin-like_C"/>
</dbReference>
<keyword evidence="6 12" id="KW-0812">Transmembrane</keyword>
<evidence type="ECO:0000256" key="7">
    <source>
        <dbReference type="ARBA" id="ARBA00022777"/>
    </source>
</evidence>
<dbReference type="InterPro" id="IPR003660">
    <property type="entry name" value="HAMP_dom"/>
</dbReference>
<comment type="caution">
    <text evidence="15">The sequence shown here is derived from an EMBL/GenBank/DDBJ whole genome shotgun (WGS) entry which is preliminary data.</text>
</comment>
<reference evidence="15 16" key="1">
    <citation type="submission" date="2019-12" db="EMBL/GenBank/DDBJ databases">
        <title>Genome sequence of Streptomyces bambusae.</title>
        <authorList>
            <person name="Bansal K."/>
            <person name="Choksket S."/>
            <person name="Korpole S."/>
            <person name="Patil P.B."/>
        </authorList>
    </citation>
    <scope>NUCLEOTIDE SEQUENCE [LARGE SCALE GENOMIC DNA]</scope>
    <source>
        <strain evidence="15 16">SK60</strain>
    </source>
</reference>
<feature type="region of interest" description="Disordered" evidence="11">
    <location>
        <begin position="445"/>
        <end position="466"/>
    </location>
</feature>
<dbReference type="PANTHER" id="PTHR45436">
    <property type="entry name" value="SENSOR HISTIDINE KINASE YKOH"/>
    <property type="match status" value="1"/>
</dbReference>
<feature type="transmembrane region" description="Helical" evidence="12">
    <location>
        <begin position="45"/>
        <end position="68"/>
    </location>
</feature>
<evidence type="ECO:0000313" key="16">
    <source>
        <dbReference type="Proteomes" id="UP000812013"/>
    </source>
</evidence>
<feature type="domain" description="HAMP" evidence="14">
    <location>
        <begin position="245"/>
        <end position="307"/>
    </location>
</feature>
<keyword evidence="8 12" id="KW-1133">Transmembrane helix</keyword>
<evidence type="ECO:0000256" key="5">
    <source>
        <dbReference type="ARBA" id="ARBA00022679"/>
    </source>
</evidence>
<sequence length="561" mass="59018">MLPRLSVRSPRPAHPPRPARPRRPGDGVSRETSRPARRWSLRTRLVVTAVALIAVVGAVIGTVTTLALRSYLVGQLDNQLRSTVELASGPPGKGGVRLGDRSADGKPGDRATCRRSPQPFGFVRAPGTPVGAVSALLDADGTVSESVSSERADPPDYVCLKRLTDAEARTLAAAARRGGGGPVTVDLPGRGSYLVRTGSLPGGRIVLGFPLDGVHSTVTTLIAVEVCVTLAGLIAASLAGQALVGVALRPLRRVAATATRVSELPLHSGEPALHERVPQAEADPRTEVGQVGAALNRMLGHVSSALTARQQSEMRVRQFVADASHELRTPLASIRGYAELTRRGREEPGPDIRHALGRIESEAARMTGLVEDLLLLARLDAGRPLSWQDTDLAPLVVDTVSDARAAGPEHHWRLELPDGPAPVHADPARIQQVLINLLANARTHTPPGTTVTARVRTSPSAPGPGTVRVEIEDDGPGIPAELLPHVFERFARGDASRSRHAGSTGLGLAIVQAVVAAHGGRVGVHSEPGRTRFDVELPVRPSHAAPGDPDPQARHSLATQP</sequence>
<dbReference type="Gene3D" id="1.10.287.130">
    <property type="match status" value="1"/>
</dbReference>
<feature type="region of interest" description="Disordered" evidence="11">
    <location>
        <begin position="1"/>
        <end position="36"/>
    </location>
</feature>
<keyword evidence="16" id="KW-1185">Reference proteome</keyword>
<dbReference type="SMART" id="SM00304">
    <property type="entry name" value="HAMP"/>
    <property type="match status" value="1"/>
</dbReference>
<dbReference type="SUPFAM" id="SSF55874">
    <property type="entry name" value="ATPase domain of HSP90 chaperone/DNA topoisomerase II/histidine kinase"/>
    <property type="match status" value="1"/>
</dbReference>
<dbReference type="InterPro" id="IPR036097">
    <property type="entry name" value="HisK_dim/P_sf"/>
</dbReference>
<dbReference type="CDD" id="cd00082">
    <property type="entry name" value="HisKA"/>
    <property type="match status" value="1"/>
</dbReference>
<evidence type="ECO:0000259" key="13">
    <source>
        <dbReference type="PROSITE" id="PS50109"/>
    </source>
</evidence>
<evidence type="ECO:0000256" key="10">
    <source>
        <dbReference type="ARBA" id="ARBA00023136"/>
    </source>
</evidence>
<evidence type="ECO:0000256" key="8">
    <source>
        <dbReference type="ARBA" id="ARBA00022989"/>
    </source>
</evidence>
<gene>
    <name evidence="15" type="ORF">GPJ59_18015</name>
</gene>
<accession>A0ABS6Z7I6</accession>
<dbReference type="PROSITE" id="PS50109">
    <property type="entry name" value="HIS_KIN"/>
    <property type="match status" value="1"/>
</dbReference>
<feature type="compositionally biased region" description="Basic and acidic residues" evidence="11">
    <location>
        <begin position="23"/>
        <end position="34"/>
    </location>
</feature>
<feature type="compositionally biased region" description="Basic and acidic residues" evidence="11">
    <location>
        <begin position="98"/>
        <end position="112"/>
    </location>
</feature>
<dbReference type="PRINTS" id="PR00344">
    <property type="entry name" value="BCTRLSENSOR"/>
</dbReference>
<dbReference type="Gene3D" id="6.10.340.10">
    <property type="match status" value="1"/>
</dbReference>
<keyword evidence="9" id="KW-0902">Two-component regulatory system</keyword>
<dbReference type="PANTHER" id="PTHR45436:SF5">
    <property type="entry name" value="SENSOR HISTIDINE KINASE TRCS"/>
    <property type="match status" value="1"/>
</dbReference>
<comment type="catalytic activity">
    <reaction evidence="1">
        <text>ATP + protein L-histidine = ADP + protein N-phospho-L-histidine.</text>
        <dbReference type="EC" id="2.7.13.3"/>
    </reaction>
</comment>
<feature type="region of interest" description="Disordered" evidence="11">
    <location>
        <begin position="539"/>
        <end position="561"/>
    </location>
</feature>
<dbReference type="SUPFAM" id="SSF47384">
    <property type="entry name" value="Homodimeric domain of signal transducing histidine kinase"/>
    <property type="match status" value="1"/>
</dbReference>
<evidence type="ECO:0000256" key="9">
    <source>
        <dbReference type="ARBA" id="ARBA00023012"/>
    </source>
</evidence>
<dbReference type="CDD" id="cd00075">
    <property type="entry name" value="HATPase"/>
    <property type="match status" value="1"/>
</dbReference>
<dbReference type="InterPro" id="IPR003661">
    <property type="entry name" value="HisK_dim/P_dom"/>
</dbReference>
<dbReference type="PROSITE" id="PS50885">
    <property type="entry name" value="HAMP"/>
    <property type="match status" value="1"/>
</dbReference>
<evidence type="ECO:0000256" key="6">
    <source>
        <dbReference type="ARBA" id="ARBA00022692"/>
    </source>
</evidence>
<dbReference type="SMART" id="SM00387">
    <property type="entry name" value="HATPase_c"/>
    <property type="match status" value="1"/>
</dbReference>
<dbReference type="InterPro" id="IPR036890">
    <property type="entry name" value="HATPase_C_sf"/>
</dbReference>
<dbReference type="InterPro" id="IPR003594">
    <property type="entry name" value="HATPase_dom"/>
</dbReference>
<name>A0ABS6Z7I6_9ACTN</name>
<keyword evidence="7" id="KW-0418">Kinase</keyword>
<keyword evidence="10 12" id="KW-0472">Membrane</keyword>
<dbReference type="EMBL" id="WTFF01000120">
    <property type="protein sequence ID" value="MBW5483731.1"/>
    <property type="molecule type" value="Genomic_DNA"/>
</dbReference>
<evidence type="ECO:0000256" key="12">
    <source>
        <dbReference type="SAM" id="Phobius"/>
    </source>
</evidence>
<dbReference type="Pfam" id="PF00512">
    <property type="entry name" value="HisKA"/>
    <property type="match status" value="1"/>
</dbReference>
<feature type="region of interest" description="Disordered" evidence="11">
    <location>
        <begin position="87"/>
        <end position="112"/>
    </location>
</feature>
<dbReference type="SMART" id="SM00388">
    <property type="entry name" value="HisKA"/>
    <property type="match status" value="1"/>
</dbReference>
<dbReference type="Proteomes" id="UP000812013">
    <property type="component" value="Unassembled WGS sequence"/>
</dbReference>
<dbReference type="EC" id="2.7.13.3" evidence="3"/>
<organism evidence="15 16">
    <name type="scientific">Streptomyces bambusae</name>
    <dbReference type="NCBI Taxonomy" id="1550616"/>
    <lineage>
        <taxon>Bacteria</taxon>
        <taxon>Bacillati</taxon>
        <taxon>Actinomycetota</taxon>
        <taxon>Actinomycetes</taxon>
        <taxon>Kitasatosporales</taxon>
        <taxon>Streptomycetaceae</taxon>
        <taxon>Streptomyces</taxon>
    </lineage>
</organism>
<dbReference type="InterPro" id="IPR005467">
    <property type="entry name" value="His_kinase_dom"/>
</dbReference>
<feature type="compositionally biased region" description="Polar residues" evidence="11">
    <location>
        <begin position="445"/>
        <end position="460"/>
    </location>
</feature>
<proteinExistence type="predicted"/>
<dbReference type="Pfam" id="PF00672">
    <property type="entry name" value="HAMP"/>
    <property type="match status" value="1"/>
</dbReference>
<dbReference type="InterPro" id="IPR050428">
    <property type="entry name" value="TCS_sensor_his_kinase"/>
</dbReference>
<evidence type="ECO:0000313" key="15">
    <source>
        <dbReference type="EMBL" id="MBW5483731.1"/>
    </source>
</evidence>
<evidence type="ECO:0000256" key="3">
    <source>
        <dbReference type="ARBA" id="ARBA00012438"/>
    </source>
</evidence>
<evidence type="ECO:0000256" key="1">
    <source>
        <dbReference type="ARBA" id="ARBA00000085"/>
    </source>
</evidence>
<keyword evidence="4" id="KW-0597">Phosphoprotein</keyword>
<comment type="subcellular location">
    <subcellularLocation>
        <location evidence="2">Cell membrane</location>
    </subcellularLocation>
</comment>
<evidence type="ECO:0000256" key="2">
    <source>
        <dbReference type="ARBA" id="ARBA00004236"/>
    </source>
</evidence>
<evidence type="ECO:0000259" key="14">
    <source>
        <dbReference type="PROSITE" id="PS50885"/>
    </source>
</evidence>
<evidence type="ECO:0000256" key="11">
    <source>
        <dbReference type="SAM" id="MobiDB-lite"/>
    </source>
</evidence>
<evidence type="ECO:0000256" key="4">
    <source>
        <dbReference type="ARBA" id="ARBA00022553"/>
    </source>
</evidence>